<evidence type="ECO:0000256" key="2">
    <source>
        <dbReference type="ARBA" id="ARBA00022485"/>
    </source>
</evidence>
<dbReference type="InterPro" id="IPR051208">
    <property type="entry name" value="Class-I_Fumarase/Tartrate_DH"/>
</dbReference>
<dbReference type="GO" id="GO:0046872">
    <property type="term" value="F:metal ion binding"/>
    <property type="evidence" value="ECO:0007669"/>
    <property type="project" value="UniProtKB-KW"/>
</dbReference>
<evidence type="ECO:0000256" key="1">
    <source>
        <dbReference type="ARBA" id="ARBA00008876"/>
    </source>
</evidence>
<name>A0A162FHG7_9EURY</name>
<evidence type="ECO:0000256" key="6">
    <source>
        <dbReference type="ARBA" id="ARBA00023239"/>
    </source>
</evidence>
<dbReference type="STRING" id="49547.MBCUR_19680"/>
<sequence length="278" mass="30283">MISQKTIEEAIYNIYKKAAIELPDDVTHSIQEGLKNEENELAILNLQAILKNIELAKEKKIPLCQDTGLPILFVKLGNVEVENLYKGIEKGVLKATEEVPLRPNIVDPITRKNTGTNTGLKIPIVDIELTDDDFIEFTILPKGFGSENNNRLKMALPGEGIDGIKEFVIETVKMAGGKPCPPIVVGVGIGATSDYALKLSKKAILSPIGIKNPDKQLEELENELLNEINKLNIGPMGLGGKTTALGVKILKADTHTAGLPIAVTIQCWAHRQATIRLK</sequence>
<dbReference type="NCBIfam" id="TIGR00722">
    <property type="entry name" value="ttdA_fumA_fumB"/>
    <property type="match status" value="1"/>
</dbReference>
<keyword evidence="3" id="KW-0479">Metal-binding</keyword>
<dbReference type="PANTHER" id="PTHR30389">
    <property type="entry name" value="FUMARATE HYDRATASE-RELATED"/>
    <property type="match status" value="1"/>
</dbReference>
<evidence type="ECO:0000256" key="4">
    <source>
        <dbReference type="ARBA" id="ARBA00023004"/>
    </source>
</evidence>
<keyword evidence="6 8" id="KW-0456">Lyase</keyword>
<dbReference type="OrthoDB" id="371925at2157"/>
<comment type="similarity">
    <text evidence="1">Belongs to the class-I fumarase family.</text>
</comment>
<accession>A0A162FHG7</accession>
<keyword evidence="5" id="KW-0411">Iron-sulfur</keyword>
<proteinExistence type="inferred from homology"/>
<evidence type="ECO:0000256" key="5">
    <source>
        <dbReference type="ARBA" id="ARBA00023014"/>
    </source>
</evidence>
<dbReference type="RefSeq" id="WP_067092802.1">
    <property type="nucleotide sequence ID" value="NZ_LWMV01000230.1"/>
</dbReference>
<comment type="caution">
    <text evidence="8">The sequence shown here is derived from an EMBL/GenBank/DDBJ whole genome shotgun (WGS) entry which is preliminary data.</text>
</comment>
<dbReference type="GO" id="GO:0051539">
    <property type="term" value="F:4 iron, 4 sulfur cluster binding"/>
    <property type="evidence" value="ECO:0007669"/>
    <property type="project" value="UniProtKB-KW"/>
</dbReference>
<dbReference type="InterPro" id="IPR004646">
    <property type="entry name" value="Fe-S_hydro-lyase_TtdA-typ_cat"/>
</dbReference>
<keyword evidence="9" id="KW-1185">Reference proteome</keyword>
<evidence type="ECO:0000313" key="8">
    <source>
        <dbReference type="EMBL" id="KZX10010.1"/>
    </source>
</evidence>
<keyword evidence="2" id="KW-0004">4Fe-4S</keyword>
<dbReference type="EC" id="4.2.1.32" evidence="8"/>
<gene>
    <name evidence="8" type="primary">ttdA_2</name>
    <name evidence="8" type="ORF">MBCUR_19680</name>
</gene>
<evidence type="ECO:0000256" key="3">
    <source>
        <dbReference type="ARBA" id="ARBA00022723"/>
    </source>
</evidence>
<evidence type="ECO:0000259" key="7">
    <source>
        <dbReference type="Pfam" id="PF05681"/>
    </source>
</evidence>
<evidence type="ECO:0000313" key="9">
    <source>
        <dbReference type="Proteomes" id="UP000077245"/>
    </source>
</evidence>
<dbReference type="Pfam" id="PF05681">
    <property type="entry name" value="Fumerase"/>
    <property type="match status" value="1"/>
</dbReference>
<dbReference type="AlphaFoldDB" id="A0A162FHG7"/>
<protein>
    <submittedName>
        <fullName evidence="8">L(+)-tartrate dehydratase subunit alpha</fullName>
        <ecNumber evidence="8">4.2.1.32</ecNumber>
    </submittedName>
</protein>
<dbReference type="NCBIfam" id="NF004885">
    <property type="entry name" value="PRK06246.1"/>
    <property type="match status" value="1"/>
</dbReference>
<dbReference type="PATRIC" id="fig|49547.3.peg.2080"/>
<dbReference type="EMBL" id="LWMV01000230">
    <property type="protein sequence ID" value="KZX10010.1"/>
    <property type="molecule type" value="Genomic_DNA"/>
</dbReference>
<dbReference type="PANTHER" id="PTHR30389:SF17">
    <property type="entry name" value="L(+)-TARTRATE DEHYDRATASE SUBUNIT ALPHA-RELATED"/>
    <property type="match status" value="1"/>
</dbReference>
<dbReference type="GO" id="GO:0008730">
    <property type="term" value="F:L(+)-tartrate dehydratase activity"/>
    <property type="evidence" value="ECO:0007669"/>
    <property type="project" value="UniProtKB-EC"/>
</dbReference>
<reference evidence="8 9" key="1">
    <citation type="submission" date="2016-04" db="EMBL/GenBank/DDBJ databases">
        <title>Genome sequence of Methanobrevibacter curvatus DSM 11111.</title>
        <authorList>
            <person name="Poehlein A."/>
            <person name="Seedorf H."/>
            <person name="Daniel R."/>
        </authorList>
    </citation>
    <scope>NUCLEOTIDE SEQUENCE [LARGE SCALE GENOMIC DNA]</scope>
    <source>
        <strain evidence="8 9">DSM 11111</strain>
    </source>
</reference>
<keyword evidence="4" id="KW-0408">Iron</keyword>
<feature type="domain" description="Fe-S hydro-lyase tartrate dehydratase alpha-type catalytic" evidence="7">
    <location>
        <begin position="9"/>
        <end position="275"/>
    </location>
</feature>
<organism evidence="8 9">
    <name type="scientific">Methanobrevibacter curvatus</name>
    <dbReference type="NCBI Taxonomy" id="49547"/>
    <lineage>
        <taxon>Archaea</taxon>
        <taxon>Methanobacteriati</taxon>
        <taxon>Methanobacteriota</taxon>
        <taxon>Methanomada group</taxon>
        <taxon>Methanobacteria</taxon>
        <taxon>Methanobacteriales</taxon>
        <taxon>Methanobacteriaceae</taxon>
        <taxon>Methanobrevibacter</taxon>
    </lineage>
</organism>
<dbReference type="Proteomes" id="UP000077245">
    <property type="component" value="Unassembled WGS sequence"/>
</dbReference>